<evidence type="ECO:0000256" key="2">
    <source>
        <dbReference type="ARBA" id="ARBA00022598"/>
    </source>
</evidence>
<accession>A0A0F9RJL9</accession>
<dbReference type="InterPro" id="IPR042099">
    <property type="entry name" value="ANL_N_sf"/>
</dbReference>
<evidence type="ECO:0000256" key="1">
    <source>
        <dbReference type="ARBA" id="ARBA00006432"/>
    </source>
</evidence>
<sequence>MTTARGKITTKKSGNGGYKSAWIYIPSKIYKDKLFPFQDNEEIVIEIEDGSLVISKNDDLSKILREFGSDNATLPKLLEIKAVENKYQPFLYFKDEIYSYQEINNNSNRLAHGILTLTEKLDLNKPKISLLMNNCPKFIFTWFGIVKAGCVIVPINKSLKTDSVQHILNNSDTEILILDYEFFKIFEKIRVNLPKIKKVVIRNAPLGFTFNDIFIDFQSIETSNIGNPKINLFHDDPIEILYSAGVTGKPKGVIYRNIVLAGIAIGYELNKLGLDKVEKIYCPLPLTHGATHIFAIIPSLFYNKSILITEEFNVSSFWEDITKHEPSCFCYFGRYLTKLLYHKATIRDRAHSIKFAYGFGVLTDLWKAFEKRFGILLYECWSHNEGIGITINNLGSKGGKIGSIGKALDFLDLKIGDSEGRELPPGPNNIGQIIVRRKSGVKFEYYKPPEKEDVIIGENNWVFTDDFGYIDNDGHVYFKGKSIEIIRMRNDTIFSGDIERVANSHPNIIESAIIPLKSDHDINVDLKIVAVKVKDSSLTPVEFSEFLYRNLAYFHVPRYIELREELLKSSSTELQKRILLQEWYNQDSRSATWDSQLSDFLK</sequence>
<evidence type="ECO:0000313" key="6">
    <source>
        <dbReference type="EMBL" id="KKN50032.1"/>
    </source>
</evidence>
<feature type="domain" description="AMP-dependent synthetase/ligase" evidence="5">
    <location>
        <begin position="83"/>
        <end position="439"/>
    </location>
</feature>
<dbReference type="Pfam" id="PF00501">
    <property type="entry name" value="AMP-binding"/>
    <property type="match status" value="1"/>
</dbReference>
<evidence type="ECO:0000256" key="3">
    <source>
        <dbReference type="ARBA" id="ARBA00022741"/>
    </source>
</evidence>
<dbReference type="GO" id="GO:0004467">
    <property type="term" value="F:long-chain fatty acid-CoA ligase activity"/>
    <property type="evidence" value="ECO:0007669"/>
    <property type="project" value="TreeGrafter"/>
</dbReference>
<dbReference type="SUPFAM" id="SSF56801">
    <property type="entry name" value="Acetyl-CoA synthetase-like"/>
    <property type="match status" value="1"/>
</dbReference>
<organism evidence="6">
    <name type="scientific">marine sediment metagenome</name>
    <dbReference type="NCBI Taxonomy" id="412755"/>
    <lineage>
        <taxon>unclassified sequences</taxon>
        <taxon>metagenomes</taxon>
        <taxon>ecological metagenomes</taxon>
    </lineage>
</organism>
<evidence type="ECO:0000256" key="4">
    <source>
        <dbReference type="ARBA" id="ARBA00022840"/>
    </source>
</evidence>
<dbReference type="Gene3D" id="3.30.300.30">
    <property type="match status" value="1"/>
</dbReference>
<dbReference type="EMBL" id="LAZR01001138">
    <property type="protein sequence ID" value="KKN50032.1"/>
    <property type="molecule type" value="Genomic_DNA"/>
</dbReference>
<dbReference type="GO" id="GO:0005886">
    <property type="term" value="C:plasma membrane"/>
    <property type="evidence" value="ECO:0007669"/>
    <property type="project" value="TreeGrafter"/>
</dbReference>
<dbReference type="PANTHER" id="PTHR43107:SF15">
    <property type="entry name" value="FATTY ACID TRANSPORT PROTEIN 3, ISOFORM A"/>
    <property type="match status" value="1"/>
</dbReference>
<dbReference type="Gene3D" id="3.40.50.12780">
    <property type="entry name" value="N-terminal domain of ligase-like"/>
    <property type="match status" value="1"/>
</dbReference>
<dbReference type="GO" id="GO:0005524">
    <property type="term" value="F:ATP binding"/>
    <property type="evidence" value="ECO:0007669"/>
    <property type="project" value="UniProtKB-KW"/>
</dbReference>
<name>A0A0F9RJL9_9ZZZZ</name>
<keyword evidence="2" id="KW-0436">Ligase</keyword>
<dbReference type="GO" id="GO:0005324">
    <property type="term" value="F:long-chain fatty acid transmembrane transporter activity"/>
    <property type="evidence" value="ECO:0007669"/>
    <property type="project" value="TreeGrafter"/>
</dbReference>
<reference evidence="6" key="1">
    <citation type="journal article" date="2015" name="Nature">
        <title>Complex archaea that bridge the gap between prokaryotes and eukaryotes.</title>
        <authorList>
            <person name="Spang A."/>
            <person name="Saw J.H."/>
            <person name="Jorgensen S.L."/>
            <person name="Zaremba-Niedzwiedzka K."/>
            <person name="Martijn J."/>
            <person name="Lind A.E."/>
            <person name="van Eijk R."/>
            <person name="Schleper C."/>
            <person name="Guy L."/>
            <person name="Ettema T.J."/>
        </authorList>
    </citation>
    <scope>NUCLEOTIDE SEQUENCE</scope>
</reference>
<comment type="similarity">
    <text evidence="1">Belongs to the ATP-dependent AMP-binding enzyme family.</text>
</comment>
<keyword evidence="3" id="KW-0547">Nucleotide-binding</keyword>
<dbReference type="InterPro" id="IPR045851">
    <property type="entry name" value="AMP-bd_C_sf"/>
</dbReference>
<dbReference type="InterPro" id="IPR000873">
    <property type="entry name" value="AMP-dep_synth/lig_dom"/>
</dbReference>
<protein>
    <recommendedName>
        <fullName evidence="5">AMP-dependent synthetase/ligase domain-containing protein</fullName>
    </recommendedName>
</protein>
<gene>
    <name evidence="6" type="ORF">LCGC14_0636880</name>
</gene>
<evidence type="ECO:0000259" key="5">
    <source>
        <dbReference type="Pfam" id="PF00501"/>
    </source>
</evidence>
<comment type="caution">
    <text evidence="6">The sequence shown here is derived from an EMBL/GenBank/DDBJ whole genome shotgun (WGS) entry which is preliminary data.</text>
</comment>
<dbReference type="AlphaFoldDB" id="A0A0F9RJL9"/>
<dbReference type="GO" id="GO:0044539">
    <property type="term" value="P:long-chain fatty acid import into cell"/>
    <property type="evidence" value="ECO:0007669"/>
    <property type="project" value="TreeGrafter"/>
</dbReference>
<dbReference type="PANTHER" id="PTHR43107">
    <property type="entry name" value="LONG-CHAIN FATTY ACID TRANSPORT PROTEIN"/>
    <property type="match status" value="1"/>
</dbReference>
<proteinExistence type="inferred from homology"/>
<keyword evidence="4" id="KW-0067">ATP-binding</keyword>